<keyword evidence="12" id="KW-1185">Reference proteome</keyword>
<evidence type="ECO:0000256" key="6">
    <source>
        <dbReference type="ARBA" id="ARBA00023316"/>
    </source>
</evidence>
<dbReference type="InterPro" id="IPR018044">
    <property type="entry name" value="Peptidase_S11"/>
</dbReference>
<accession>A0A1D7QV98</accession>
<evidence type="ECO:0000256" key="2">
    <source>
        <dbReference type="ARBA" id="ARBA00022729"/>
    </source>
</evidence>
<keyword evidence="11" id="KW-0121">Carboxypeptidase</keyword>
<dbReference type="InterPro" id="IPR001967">
    <property type="entry name" value="Peptidase_S11_N"/>
</dbReference>
<keyword evidence="6" id="KW-0961">Cell wall biogenesis/degradation</keyword>
<keyword evidence="3 11" id="KW-0378">Hydrolase</keyword>
<feature type="domain" description="Peptidase S11 D-alanyl-D-alanine carboxypeptidase A N-terminal" evidence="10">
    <location>
        <begin position="30"/>
        <end position="254"/>
    </location>
</feature>
<dbReference type="GO" id="GO:0008360">
    <property type="term" value="P:regulation of cell shape"/>
    <property type="evidence" value="ECO:0007669"/>
    <property type="project" value="UniProtKB-KW"/>
</dbReference>
<keyword evidence="5" id="KW-0573">Peptidoglycan synthesis</keyword>
<evidence type="ECO:0000256" key="4">
    <source>
        <dbReference type="ARBA" id="ARBA00022960"/>
    </source>
</evidence>
<dbReference type="AlphaFoldDB" id="A0A1D7QV98"/>
<comment type="similarity">
    <text evidence="1 9">Belongs to the peptidase S11 family.</text>
</comment>
<feature type="binding site" evidence="8">
    <location>
        <position position="224"/>
    </location>
    <ligand>
        <name>substrate</name>
    </ligand>
</feature>
<feature type="active site" description="Acyl-ester intermediate" evidence="7">
    <location>
        <position position="63"/>
    </location>
</feature>
<sequence>MKMNLMIKWMISCVLLLILPIVFSISEASAETGIQSDSYIIMDASTGKILESQTPHKEKYPASLTKILTALVVIENAELDEEVRISEKATYADGTRVYLEEDETVSVKQLLHGIMISSGNDASVALAEHVSGSVEAFSEMMNDYMEDDLQLEHSHFSNPHGLFEEDHIATAYDLAILVKKAMKNDIYRQISNKTDYHWQSEGWDTRIYNHHPMRHSDEWTIAGKNGFVSKAGYTLATVGKYQETELIVITLDAPSRNTAVRDTRNLFERHFKSHETVWIDVDQSSYSRFANVPDVIPVTALKYESVTQIAYEEYLIHRGTAGRLLSVDRIGHSPSLTLDRAPAARDTALFSDDLVIRHVYGVQNE</sequence>
<evidence type="ECO:0000259" key="10">
    <source>
        <dbReference type="Pfam" id="PF00768"/>
    </source>
</evidence>
<feature type="active site" evidence="7">
    <location>
        <position position="118"/>
    </location>
</feature>
<evidence type="ECO:0000256" key="7">
    <source>
        <dbReference type="PIRSR" id="PIRSR618044-1"/>
    </source>
</evidence>
<dbReference type="PATRIC" id="fig|632773.3.peg.1603"/>
<dbReference type="Proteomes" id="UP000094463">
    <property type="component" value="Chromosome"/>
</dbReference>
<keyword evidence="4" id="KW-0133">Cell shape</keyword>
<dbReference type="Pfam" id="PF00768">
    <property type="entry name" value="Peptidase_S11"/>
    <property type="match status" value="1"/>
</dbReference>
<dbReference type="InterPro" id="IPR012338">
    <property type="entry name" value="Beta-lactam/transpept-like"/>
</dbReference>
<evidence type="ECO:0000313" key="12">
    <source>
        <dbReference type="Proteomes" id="UP000094463"/>
    </source>
</evidence>
<keyword evidence="2" id="KW-0732">Signal</keyword>
<dbReference type="KEGG" id="bbev:BBEV_1525"/>
<organism evidence="11 12">
    <name type="scientific">Salisediminibacterium beveridgei</name>
    <dbReference type="NCBI Taxonomy" id="632773"/>
    <lineage>
        <taxon>Bacteria</taxon>
        <taxon>Bacillati</taxon>
        <taxon>Bacillota</taxon>
        <taxon>Bacilli</taxon>
        <taxon>Bacillales</taxon>
        <taxon>Bacillaceae</taxon>
        <taxon>Salisediminibacterium</taxon>
    </lineage>
</organism>
<name>A0A1D7QV98_9BACI</name>
<keyword evidence="11" id="KW-0645">Protease</keyword>
<gene>
    <name evidence="11" type="primary">dacB</name>
    <name evidence="11" type="ORF">BBEV_1525</name>
</gene>
<dbReference type="SUPFAM" id="SSF56601">
    <property type="entry name" value="beta-lactamase/transpeptidase-like"/>
    <property type="match status" value="1"/>
</dbReference>
<feature type="active site" description="Proton acceptor" evidence="7">
    <location>
        <position position="66"/>
    </location>
</feature>
<dbReference type="EC" id="3.4.16.4" evidence="11"/>
<dbReference type="PRINTS" id="PR00725">
    <property type="entry name" value="DADACBPTASE1"/>
</dbReference>
<dbReference type="GO" id="GO:0071555">
    <property type="term" value="P:cell wall organization"/>
    <property type="evidence" value="ECO:0007669"/>
    <property type="project" value="UniProtKB-KW"/>
</dbReference>
<protein>
    <submittedName>
        <fullName evidence="11">D-alanyl-D-alanine carboxypeptidase</fullName>
        <ecNumber evidence="11">3.4.16.4</ecNumber>
    </submittedName>
</protein>
<dbReference type="GO" id="GO:0009002">
    <property type="term" value="F:serine-type D-Ala-D-Ala carboxypeptidase activity"/>
    <property type="evidence" value="ECO:0007669"/>
    <property type="project" value="UniProtKB-EC"/>
</dbReference>
<evidence type="ECO:0000256" key="5">
    <source>
        <dbReference type="ARBA" id="ARBA00022984"/>
    </source>
</evidence>
<evidence type="ECO:0000256" key="9">
    <source>
        <dbReference type="RuleBase" id="RU004016"/>
    </source>
</evidence>
<evidence type="ECO:0000256" key="1">
    <source>
        <dbReference type="ARBA" id="ARBA00007164"/>
    </source>
</evidence>
<dbReference type="STRING" id="632773.BBEV_1525"/>
<evidence type="ECO:0000256" key="8">
    <source>
        <dbReference type="PIRSR" id="PIRSR618044-2"/>
    </source>
</evidence>
<dbReference type="GO" id="GO:0006508">
    <property type="term" value="P:proteolysis"/>
    <property type="evidence" value="ECO:0007669"/>
    <property type="project" value="InterPro"/>
</dbReference>
<dbReference type="Gene3D" id="3.40.710.10">
    <property type="entry name" value="DD-peptidase/beta-lactamase superfamily"/>
    <property type="match status" value="1"/>
</dbReference>
<evidence type="ECO:0000313" key="11">
    <source>
        <dbReference type="EMBL" id="AOM82888.1"/>
    </source>
</evidence>
<proteinExistence type="inferred from homology"/>
<evidence type="ECO:0000256" key="3">
    <source>
        <dbReference type="ARBA" id="ARBA00022801"/>
    </source>
</evidence>
<reference evidence="11 12" key="1">
    <citation type="submission" date="2015-08" db="EMBL/GenBank/DDBJ databases">
        <title>The complete genome sequence of Bacillus beveridgei MLTeJB.</title>
        <authorList>
            <person name="Hanson T.E."/>
            <person name="Mesa C."/>
            <person name="Basesman S.M."/>
            <person name="Oremland R.S."/>
        </authorList>
    </citation>
    <scope>NUCLEOTIDE SEQUENCE [LARGE SCALE GENOMIC DNA]</scope>
    <source>
        <strain evidence="11 12">MLTeJB</strain>
    </source>
</reference>
<dbReference type="OrthoDB" id="9791132at2"/>
<dbReference type="PANTHER" id="PTHR21581:SF6">
    <property type="entry name" value="TRAFFICKING PROTEIN PARTICLE COMPLEX SUBUNIT 12"/>
    <property type="match status" value="1"/>
</dbReference>
<dbReference type="PANTHER" id="PTHR21581">
    <property type="entry name" value="D-ALANYL-D-ALANINE CARBOXYPEPTIDASE"/>
    <property type="match status" value="1"/>
</dbReference>
<dbReference type="GO" id="GO:0009252">
    <property type="term" value="P:peptidoglycan biosynthetic process"/>
    <property type="evidence" value="ECO:0007669"/>
    <property type="project" value="UniProtKB-KW"/>
</dbReference>
<dbReference type="EMBL" id="CP012502">
    <property type="protein sequence ID" value="AOM82888.1"/>
    <property type="molecule type" value="Genomic_DNA"/>
</dbReference>